<accession>A0A0L7R7P2</accession>
<keyword evidence="3" id="KW-1185">Reference proteome</keyword>
<gene>
    <name evidence="2" type="ORF">WH47_12600</name>
</gene>
<evidence type="ECO:0000313" key="2">
    <source>
        <dbReference type="EMBL" id="KOC66796.1"/>
    </source>
</evidence>
<organism evidence="2 3">
    <name type="scientific">Habropoda laboriosa</name>
    <dbReference type="NCBI Taxonomy" id="597456"/>
    <lineage>
        <taxon>Eukaryota</taxon>
        <taxon>Metazoa</taxon>
        <taxon>Ecdysozoa</taxon>
        <taxon>Arthropoda</taxon>
        <taxon>Hexapoda</taxon>
        <taxon>Insecta</taxon>
        <taxon>Pterygota</taxon>
        <taxon>Neoptera</taxon>
        <taxon>Endopterygota</taxon>
        <taxon>Hymenoptera</taxon>
        <taxon>Apocrita</taxon>
        <taxon>Aculeata</taxon>
        <taxon>Apoidea</taxon>
        <taxon>Anthophila</taxon>
        <taxon>Apidae</taxon>
        <taxon>Habropoda</taxon>
    </lineage>
</organism>
<dbReference type="Proteomes" id="UP000053825">
    <property type="component" value="Unassembled WGS sequence"/>
</dbReference>
<keyword evidence="1" id="KW-0812">Transmembrane</keyword>
<keyword evidence="1" id="KW-1133">Transmembrane helix</keyword>
<keyword evidence="1" id="KW-0472">Membrane</keyword>
<sequence>MIVVFVLQFARPAVYASSNFYVSCLFLGFLLVAQWQFTVQLMRGLVQFNCNFLCSEFLQAQLV</sequence>
<protein>
    <submittedName>
        <fullName evidence="2">Uncharacterized protein</fullName>
    </submittedName>
</protein>
<dbReference type="EMBL" id="KQ414640">
    <property type="protein sequence ID" value="KOC66796.1"/>
    <property type="molecule type" value="Genomic_DNA"/>
</dbReference>
<evidence type="ECO:0000256" key="1">
    <source>
        <dbReference type="SAM" id="Phobius"/>
    </source>
</evidence>
<dbReference type="AlphaFoldDB" id="A0A0L7R7P2"/>
<feature type="transmembrane region" description="Helical" evidence="1">
    <location>
        <begin position="20"/>
        <end position="39"/>
    </location>
</feature>
<name>A0A0L7R7P2_9HYME</name>
<proteinExistence type="predicted"/>
<evidence type="ECO:0000313" key="3">
    <source>
        <dbReference type="Proteomes" id="UP000053825"/>
    </source>
</evidence>
<reference evidence="2 3" key="1">
    <citation type="submission" date="2015-07" db="EMBL/GenBank/DDBJ databases">
        <title>The genome of Habropoda laboriosa.</title>
        <authorList>
            <person name="Pan H."/>
            <person name="Kapheim K."/>
        </authorList>
    </citation>
    <scope>NUCLEOTIDE SEQUENCE [LARGE SCALE GENOMIC DNA]</scope>
    <source>
        <strain evidence="2">0110345459</strain>
    </source>
</reference>